<sequence>MKLTGYYCGFLRPNTINFNIVDTDRYYRINLPKNSILSYEEWKVFFEEFWRKKITIEIKLKKYFNKPYYTFISVLDHGPLTS</sequence>
<dbReference type="EMBL" id="LC506465">
    <property type="protein sequence ID" value="BBO54034.1"/>
    <property type="molecule type" value="Genomic_DNA"/>
</dbReference>
<reference evidence="1" key="1">
    <citation type="journal article" date="2020" name="Sci. Rep.">
        <title>A novel Asfarvirus-like virus identified as a potential cause of mass mortality of abalone.</title>
        <authorList>
            <person name="Matsuyama T."/>
            <person name="Takano T."/>
            <person name="Nishiki I."/>
            <person name="Fujiwara A."/>
            <person name="Kiryu I."/>
            <person name="Inada M."/>
            <person name="Sakai T."/>
            <person name="Terashima S."/>
            <person name="Matsuura Y."/>
            <person name="Isowa K."/>
            <person name="Nakayasu C."/>
        </authorList>
    </citation>
    <scope>NUCLEOTIDE SEQUENCE</scope>
</reference>
<proteinExistence type="predicted"/>
<protein>
    <submittedName>
        <fullName evidence="1">Uncharacterized protein</fullName>
    </submittedName>
</protein>
<organism evidence="1">
    <name type="scientific">Abalone asfa-like virus</name>
    <dbReference type="NCBI Taxonomy" id="2839893"/>
    <lineage>
        <taxon>Viruses</taxon>
        <taxon>Varidnaviria</taxon>
        <taxon>Bamfordvirae</taxon>
        <taxon>Nucleocytoviricota</taxon>
        <taxon>Pokkesviricetes</taxon>
        <taxon>Asfuvirales</taxon>
        <taxon>Asfarviridae</taxon>
    </lineage>
</organism>
<accession>A0A5K7Y3I0</accession>
<evidence type="ECO:0000313" key="1">
    <source>
        <dbReference type="EMBL" id="BBO54034.1"/>
    </source>
</evidence>
<name>A0A5K7Y3I0_9VIRU</name>